<dbReference type="InterPro" id="IPR016169">
    <property type="entry name" value="FAD-bd_PCMH_sub2"/>
</dbReference>
<dbReference type="Gene3D" id="3.30.390.50">
    <property type="entry name" value="CO dehydrogenase flavoprotein, C-terminal domain"/>
    <property type="match status" value="1"/>
</dbReference>
<dbReference type="Proteomes" id="UP000219050">
    <property type="component" value="Chromosome"/>
</dbReference>
<dbReference type="InterPro" id="IPR016166">
    <property type="entry name" value="FAD-bd_PCMH"/>
</dbReference>
<sequence length="279" mass="29549">MKPASFDFVAARDMAEALAALREGGDAARVIAGGQSLVPMLNMRLATPATLVDISRIEELRRIESANGAVTIGAAVRQAELAAWPDLAVTLPLIHAALPWVGHMQTRSRGTVCGSVAHADPSAELPLCLLVLGGTVILRRHRRTREVPAEEFFLGMMSTDVAPGEMIAALSLPQARPGEGHAFAEVARRHGDFAIVSCAAKAGADGAVTLGVGGVADTPRLLELAADAAADPATRDDQLNEFAWSLGARDDLHATARYRRELVRRLGRKTIEEALSCRA</sequence>
<dbReference type="Gene3D" id="3.30.43.10">
    <property type="entry name" value="Uridine Diphospho-n-acetylenolpyruvylglucosamine Reductase, domain 2"/>
    <property type="match status" value="1"/>
</dbReference>
<dbReference type="RefSeq" id="WP_097373948.1">
    <property type="nucleotide sequence ID" value="NZ_CP021404.1"/>
</dbReference>
<gene>
    <name evidence="5" type="ORF">CBW24_14195</name>
</gene>
<dbReference type="InterPro" id="IPR036683">
    <property type="entry name" value="CO_DH_flav_C_dom_sf"/>
</dbReference>
<dbReference type="EMBL" id="CP021404">
    <property type="protein sequence ID" value="ATI43041.1"/>
    <property type="molecule type" value="Genomic_DNA"/>
</dbReference>
<dbReference type="GO" id="GO:0016491">
    <property type="term" value="F:oxidoreductase activity"/>
    <property type="evidence" value="ECO:0007669"/>
    <property type="project" value="UniProtKB-KW"/>
</dbReference>
<dbReference type="SUPFAM" id="SSF55447">
    <property type="entry name" value="CO dehydrogenase flavoprotein C-terminal domain-like"/>
    <property type="match status" value="1"/>
</dbReference>
<dbReference type="AlphaFoldDB" id="A0A291M243"/>
<dbReference type="PANTHER" id="PTHR42659">
    <property type="entry name" value="XANTHINE DEHYDROGENASE SUBUNIT C-RELATED"/>
    <property type="match status" value="1"/>
</dbReference>
<keyword evidence="6" id="KW-1185">Reference proteome</keyword>
<reference evidence="5 6" key="1">
    <citation type="submission" date="2017-05" db="EMBL/GenBank/DDBJ databases">
        <title>Comparative genomic and metabolic analysis of manganese-oxidizing mechanisms in Celeribater manganoxidans DY25T: its adaption to the environment of polymetallic nodule.</title>
        <authorList>
            <person name="Wang X."/>
        </authorList>
    </citation>
    <scope>NUCLEOTIDE SEQUENCE [LARGE SCALE GENOMIC DNA]</scope>
    <source>
        <strain evidence="5 6">DY25</strain>
    </source>
</reference>
<dbReference type="Pfam" id="PF03450">
    <property type="entry name" value="CO_deh_flav_C"/>
    <property type="match status" value="1"/>
</dbReference>
<dbReference type="KEGG" id="cmag:CBW24_14195"/>
<evidence type="ECO:0000256" key="1">
    <source>
        <dbReference type="ARBA" id="ARBA00022630"/>
    </source>
</evidence>
<dbReference type="InterPro" id="IPR002346">
    <property type="entry name" value="Mopterin_DH_FAD-bd"/>
</dbReference>
<evidence type="ECO:0000256" key="2">
    <source>
        <dbReference type="ARBA" id="ARBA00022827"/>
    </source>
</evidence>
<dbReference type="SUPFAM" id="SSF56176">
    <property type="entry name" value="FAD-binding/transporter-associated domain-like"/>
    <property type="match status" value="1"/>
</dbReference>
<name>A0A291M243_9RHOB</name>
<dbReference type="Pfam" id="PF00941">
    <property type="entry name" value="FAD_binding_5"/>
    <property type="match status" value="1"/>
</dbReference>
<keyword evidence="3" id="KW-0560">Oxidoreductase</keyword>
<dbReference type="SMART" id="SM01092">
    <property type="entry name" value="CO_deh_flav_C"/>
    <property type="match status" value="1"/>
</dbReference>
<dbReference type="InterPro" id="IPR005107">
    <property type="entry name" value="CO_DH_flav_C"/>
</dbReference>
<dbReference type="OrthoDB" id="9793944at2"/>
<keyword evidence="2" id="KW-0274">FAD</keyword>
<evidence type="ECO:0000313" key="5">
    <source>
        <dbReference type="EMBL" id="ATI43041.1"/>
    </source>
</evidence>
<evidence type="ECO:0000313" key="6">
    <source>
        <dbReference type="Proteomes" id="UP000219050"/>
    </source>
</evidence>
<dbReference type="GO" id="GO:0071949">
    <property type="term" value="F:FAD binding"/>
    <property type="evidence" value="ECO:0007669"/>
    <property type="project" value="InterPro"/>
</dbReference>
<feature type="domain" description="FAD-binding PCMH-type" evidence="4">
    <location>
        <begin position="1"/>
        <end position="177"/>
    </location>
</feature>
<dbReference type="InterPro" id="IPR016167">
    <property type="entry name" value="FAD-bd_PCMH_sub1"/>
</dbReference>
<proteinExistence type="predicted"/>
<dbReference type="InterPro" id="IPR036318">
    <property type="entry name" value="FAD-bd_PCMH-like_sf"/>
</dbReference>
<dbReference type="Gene3D" id="3.30.465.10">
    <property type="match status" value="1"/>
</dbReference>
<dbReference type="PROSITE" id="PS51387">
    <property type="entry name" value="FAD_PCMH"/>
    <property type="match status" value="1"/>
</dbReference>
<evidence type="ECO:0000256" key="3">
    <source>
        <dbReference type="ARBA" id="ARBA00023002"/>
    </source>
</evidence>
<dbReference type="InterPro" id="IPR051312">
    <property type="entry name" value="Diverse_Substr_Oxidored"/>
</dbReference>
<protein>
    <submittedName>
        <fullName evidence="5">Carbon monoxide dehydrogenase</fullName>
    </submittedName>
</protein>
<dbReference type="PANTHER" id="PTHR42659:SF2">
    <property type="entry name" value="XANTHINE DEHYDROGENASE SUBUNIT C-RELATED"/>
    <property type="match status" value="1"/>
</dbReference>
<evidence type="ECO:0000259" key="4">
    <source>
        <dbReference type="PROSITE" id="PS51387"/>
    </source>
</evidence>
<accession>A0A291M243</accession>
<keyword evidence="1" id="KW-0285">Flavoprotein</keyword>
<organism evidence="5 6">
    <name type="scientific">Pacificitalea manganoxidans</name>
    <dbReference type="NCBI Taxonomy" id="1411902"/>
    <lineage>
        <taxon>Bacteria</taxon>
        <taxon>Pseudomonadati</taxon>
        <taxon>Pseudomonadota</taxon>
        <taxon>Alphaproteobacteria</taxon>
        <taxon>Rhodobacterales</taxon>
        <taxon>Paracoccaceae</taxon>
        <taxon>Pacificitalea</taxon>
    </lineage>
</organism>